<dbReference type="RefSeq" id="WP_066676229.1">
    <property type="nucleotide sequence ID" value="NZ_CABMIZ010000014.1"/>
</dbReference>
<evidence type="ECO:0000313" key="3">
    <source>
        <dbReference type="EMBL" id="USS00472.1"/>
    </source>
</evidence>
<dbReference type="KEGG" id="csep:CP523_05185"/>
<dbReference type="Proteomes" id="UP000280586">
    <property type="component" value="Chromosome"/>
</dbReference>
<accession>A0A9N7PIR7</accession>
<protein>
    <submittedName>
        <fullName evidence="3">DUF6442 family protein</fullName>
    </submittedName>
</protein>
<evidence type="ECO:0000313" key="4">
    <source>
        <dbReference type="Proteomes" id="UP000280586"/>
    </source>
</evidence>
<evidence type="ECO:0000313" key="2">
    <source>
        <dbReference type="EMBL" id="AYE33911.1"/>
    </source>
</evidence>
<dbReference type="EMBL" id="CP023671">
    <property type="protein sequence ID" value="AYE33911.1"/>
    <property type="molecule type" value="Genomic_DNA"/>
</dbReference>
<sequence length="103" mass="11645">MNKEEILSKSRQENKDEGVEFIENEGRKVGYNVFCIVFIFIVVFNSFIGEQSYAVFALFSVFMAGESIPKYKLTHKKIDLIIMIVSAIAAIISLVSFVLASLR</sequence>
<dbReference type="OrthoDB" id="1936165at2"/>
<dbReference type="Pfam" id="PF20040">
    <property type="entry name" value="DUF6442"/>
    <property type="match status" value="1"/>
</dbReference>
<dbReference type="EMBL" id="CP099799">
    <property type="protein sequence ID" value="USS00472.1"/>
    <property type="molecule type" value="Genomic_DNA"/>
</dbReference>
<feature type="transmembrane region" description="Helical" evidence="1">
    <location>
        <begin position="29"/>
        <end position="47"/>
    </location>
</feature>
<dbReference type="GeneID" id="303560074"/>
<keyword evidence="5" id="KW-1185">Reference proteome</keyword>
<evidence type="ECO:0000256" key="1">
    <source>
        <dbReference type="SAM" id="Phobius"/>
    </source>
</evidence>
<feature type="transmembrane region" description="Helical" evidence="1">
    <location>
        <begin position="80"/>
        <end position="102"/>
    </location>
</feature>
<name>A0A9N7PIR7_CLOSE</name>
<keyword evidence="1" id="KW-0812">Transmembrane</keyword>
<reference evidence="2 4" key="1">
    <citation type="submission" date="2017-09" db="EMBL/GenBank/DDBJ databases">
        <authorList>
            <person name="Thomas P."/>
            <person name="Seyboldt C."/>
        </authorList>
    </citation>
    <scope>NUCLEOTIDE SEQUENCE [LARGE SCALE GENOMIC DNA]</scope>
    <source>
        <strain evidence="2 4">DSM 7534</strain>
    </source>
</reference>
<dbReference type="Proteomes" id="UP001055437">
    <property type="component" value="Chromosome"/>
</dbReference>
<organism evidence="2 4">
    <name type="scientific">Clostridium septicum</name>
    <dbReference type="NCBI Taxonomy" id="1504"/>
    <lineage>
        <taxon>Bacteria</taxon>
        <taxon>Bacillati</taxon>
        <taxon>Bacillota</taxon>
        <taxon>Clostridia</taxon>
        <taxon>Eubacteriales</taxon>
        <taxon>Clostridiaceae</taxon>
        <taxon>Clostridium</taxon>
    </lineage>
</organism>
<dbReference type="InterPro" id="IPR045620">
    <property type="entry name" value="DUF6442"/>
</dbReference>
<keyword evidence="1" id="KW-1133">Transmembrane helix</keyword>
<evidence type="ECO:0000313" key="5">
    <source>
        <dbReference type="Proteomes" id="UP001055437"/>
    </source>
</evidence>
<dbReference type="AlphaFoldDB" id="A0A9N7PIR7"/>
<keyword evidence="1" id="KW-0472">Membrane</keyword>
<proteinExistence type="predicted"/>
<reference evidence="3" key="2">
    <citation type="submission" date="2022-06" db="EMBL/GenBank/DDBJ databases">
        <authorList>
            <person name="Holder M.E."/>
            <person name="Ajami N.J."/>
            <person name="Petrosino J.F."/>
        </authorList>
    </citation>
    <scope>NUCLEOTIDE SEQUENCE</scope>
    <source>
        <strain evidence="3">RMA 8861</strain>
    </source>
</reference>
<gene>
    <name evidence="2" type="ORF">CP523_05185</name>
    <name evidence="3" type="ORF">NH397_13440</name>
</gene>